<name>A0A378MDL7_LISGR</name>
<protein>
    <submittedName>
        <fullName evidence="2">Uncharacterized protein</fullName>
    </submittedName>
</protein>
<proteinExistence type="predicted"/>
<evidence type="ECO:0000313" key="3">
    <source>
        <dbReference type="Proteomes" id="UP000254879"/>
    </source>
</evidence>
<feature type="region of interest" description="Disordered" evidence="1">
    <location>
        <begin position="1"/>
        <end position="29"/>
    </location>
</feature>
<dbReference type="RefSeq" id="WP_115345786.1">
    <property type="nucleotide sequence ID" value="NZ_UGPG01000001.1"/>
</dbReference>
<accession>A0A378MDL7</accession>
<dbReference type="Proteomes" id="UP000254879">
    <property type="component" value="Unassembled WGS sequence"/>
</dbReference>
<evidence type="ECO:0000313" key="2">
    <source>
        <dbReference type="EMBL" id="STY43914.1"/>
    </source>
</evidence>
<reference evidence="2 3" key="1">
    <citation type="submission" date="2018-06" db="EMBL/GenBank/DDBJ databases">
        <authorList>
            <consortium name="Pathogen Informatics"/>
            <person name="Doyle S."/>
        </authorList>
    </citation>
    <scope>NUCLEOTIDE SEQUENCE [LARGE SCALE GENOMIC DNA]</scope>
    <source>
        <strain evidence="3">NCTC 10815</strain>
    </source>
</reference>
<evidence type="ECO:0000256" key="1">
    <source>
        <dbReference type="SAM" id="MobiDB-lite"/>
    </source>
</evidence>
<dbReference type="AlphaFoldDB" id="A0A378MDL7"/>
<organism evidence="2 3">
    <name type="scientific">Listeria grayi</name>
    <name type="common">Listeria murrayi</name>
    <dbReference type="NCBI Taxonomy" id="1641"/>
    <lineage>
        <taxon>Bacteria</taxon>
        <taxon>Bacillati</taxon>
        <taxon>Bacillota</taxon>
        <taxon>Bacilli</taxon>
        <taxon>Bacillales</taxon>
        <taxon>Listeriaceae</taxon>
        <taxon>Listeria</taxon>
    </lineage>
</organism>
<dbReference type="EMBL" id="UGPG01000001">
    <property type="protein sequence ID" value="STY43914.1"/>
    <property type="molecule type" value="Genomic_DNA"/>
</dbReference>
<gene>
    <name evidence="2" type="ORF">NCTC10815_01223</name>
</gene>
<sequence length="167" mass="19142">MLALIASGCQEKNKSPKPTPKHQEKKQSQKYTIDTLQKQADAEHMLPVVFKVEPISKNKQQVTVILAVEKTIYQKMKKIDLPYFYTFSAYKEEKGLDFEPVSSNKIRVLTDSEISNSHIDQENPLIADETYVFLQMTQVGKSVFHKEDTLSFAFLSGKHEDVFILLT</sequence>